<reference evidence="2" key="1">
    <citation type="submission" date="2023-12" db="EMBL/GenBank/DDBJ databases">
        <title>Fervidustalea candida gen. nov., sp. nov., a novel member of the family Paenibacillaceae isolated from a geothermal area.</title>
        <authorList>
            <person name="Li W.-J."/>
            <person name="Jiao J.-Y."/>
            <person name="Chen Y."/>
        </authorList>
    </citation>
    <scope>NUCLEOTIDE SEQUENCE</scope>
    <source>
        <strain evidence="2">SYSU GA230002</strain>
    </source>
</reference>
<dbReference type="EC" id="2.4.-.-" evidence="2"/>
<dbReference type="Proteomes" id="UP001310386">
    <property type="component" value="Unassembled WGS sequence"/>
</dbReference>
<organism evidence="2 3">
    <name type="scientific">Ferviditalea candida</name>
    <dbReference type="NCBI Taxonomy" id="3108399"/>
    <lineage>
        <taxon>Bacteria</taxon>
        <taxon>Bacillati</taxon>
        <taxon>Bacillota</taxon>
        <taxon>Bacilli</taxon>
        <taxon>Bacillales</taxon>
        <taxon>Paenibacillaceae</taxon>
        <taxon>Ferviditalea</taxon>
    </lineage>
</organism>
<accession>A0ABU5ZD47</accession>
<sequence>MTQGPTHHPGRHTSYSKLRILYVTSNTTVAFQIINQGVIESFHSVVREIRVINAKKLNVLNTALEMKPDLVLFISGNVIRVDELQELRKRNIKSAVWYTDNPYNTDFIAETAPHYDFVFTTEIACLSFFHLIGCSRVHLLPLAANTRVFYPNPPGAQKIIDICFIGSAWSNRIQLIDQLASYLYNKNVFIAGPGWDRLAHYNQLSGKIHNDALEMHVTRAYIAKSKIVINSHRAYNESFDTLNSRMIYAHSANPRVFEICATESFQLSDNRADLDRCYKVGSELDTYENAQDLIHKIKYYLAHENIRREIASNGLKRTLKEHTYPHRIKEILSIVFD</sequence>
<comment type="caution">
    <text evidence="2">The sequence shown here is derived from an EMBL/GenBank/DDBJ whole genome shotgun (WGS) entry which is preliminary data.</text>
</comment>
<evidence type="ECO:0000313" key="3">
    <source>
        <dbReference type="Proteomes" id="UP001310386"/>
    </source>
</evidence>
<gene>
    <name evidence="2" type="ORF">VF724_01965</name>
</gene>
<dbReference type="InterPro" id="IPR055259">
    <property type="entry name" value="YkvP/CgeB_Glyco_trans-like"/>
</dbReference>
<keyword evidence="3" id="KW-1185">Reference proteome</keyword>
<dbReference type="Pfam" id="PF13524">
    <property type="entry name" value="Glyco_trans_1_2"/>
    <property type="match status" value="1"/>
</dbReference>
<dbReference type="GO" id="GO:0016757">
    <property type="term" value="F:glycosyltransferase activity"/>
    <property type="evidence" value="ECO:0007669"/>
    <property type="project" value="UniProtKB-KW"/>
</dbReference>
<dbReference type="EMBL" id="JAYJLD010000002">
    <property type="protein sequence ID" value="MEB3100423.1"/>
    <property type="molecule type" value="Genomic_DNA"/>
</dbReference>
<proteinExistence type="predicted"/>
<protein>
    <submittedName>
        <fullName evidence="2">Glycosyltransferase</fullName>
        <ecNumber evidence="2">2.4.-.-</ecNumber>
    </submittedName>
</protein>
<evidence type="ECO:0000259" key="1">
    <source>
        <dbReference type="Pfam" id="PF13524"/>
    </source>
</evidence>
<dbReference type="RefSeq" id="WP_371752534.1">
    <property type="nucleotide sequence ID" value="NZ_JAYJLD010000002.1"/>
</dbReference>
<keyword evidence="2" id="KW-0808">Transferase</keyword>
<keyword evidence="2" id="KW-0328">Glycosyltransferase</keyword>
<evidence type="ECO:0000313" key="2">
    <source>
        <dbReference type="EMBL" id="MEB3100423.1"/>
    </source>
</evidence>
<name>A0ABU5ZD47_9BACL</name>
<feature type="domain" description="Spore protein YkvP/CgeB glycosyl transferase-like" evidence="1">
    <location>
        <begin position="174"/>
        <end position="332"/>
    </location>
</feature>